<feature type="transmembrane region" description="Helical" evidence="1">
    <location>
        <begin position="131"/>
        <end position="164"/>
    </location>
</feature>
<keyword evidence="1" id="KW-0812">Transmembrane</keyword>
<feature type="transmembrane region" description="Helical" evidence="1">
    <location>
        <begin position="184"/>
        <end position="204"/>
    </location>
</feature>
<sequence length="562" mass="65265">MQQAAVKLTKEKRLILISLFIILLYLSPLIVLGDNAHIRVQDNLDSNVAWYTVLTRSHELFGPLNAVIPQVMNGLPRGAYESEFRGIVWLYALFPTMTAYAISQTITRFAAFLGMYLLLKKRFLKEQDTSLIRVGVALAFALTPFWPSGMLSTLGQPLALWAFLKIRNREHSWREWTVLALLPLYSSFVLGFFFFLTAMGLLWLRDGIKKRDWNPVFFVGIAFMTAIYLAIDYRLLSGLALSSAPTSRTEFVESQNGFWYSMGLAVFNFLFGHNQVLTMHTPVILPIISIALIVVFNQKSQKVHKRILYLIGFNFALSLWYAFWFYKAWEPLKQRFSILTMFNFGRFHYLHPLTIYVSFALALYILWMLGGKWQKRVRFYVVAQVILLLFCNDEIVYRVYGQPSVKQFYAVNQFQQIRDYIGLPQESYRVASIGLHPSIAQYNGFYTLDSYVNYYPLTYKHEFRQIIAKELDKSPDLQTYFDQWGSRCYLFVSELGKNYEFTKNSIVKINHLQLNTAVLKAMGGKYILSAVPIMNAEEEGLQLLNIFDDPQSAWRIYLYEAK</sequence>
<keyword evidence="1" id="KW-0472">Membrane</keyword>
<dbReference type="EMBL" id="CP033433">
    <property type="protein sequence ID" value="AYQ72398.1"/>
    <property type="molecule type" value="Genomic_DNA"/>
</dbReference>
<evidence type="ECO:0000313" key="3">
    <source>
        <dbReference type="Proteomes" id="UP000269097"/>
    </source>
</evidence>
<dbReference type="Proteomes" id="UP000269097">
    <property type="component" value="Chromosome"/>
</dbReference>
<keyword evidence="1" id="KW-1133">Transmembrane helix</keyword>
<feature type="transmembrane region" description="Helical" evidence="1">
    <location>
        <begin position="14"/>
        <end position="33"/>
    </location>
</feature>
<name>A0A3G3JVY4_9BACL</name>
<gene>
    <name evidence="2" type="ORF">EAV92_07315</name>
</gene>
<feature type="transmembrane region" description="Helical" evidence="1">
    <location>
        <begin position="99"/>
        <end position="119"/>
    </location>
</feature>
<reference evidence="2 3" key="1">
    <citation type="submission" date="2018-10" db="EMBL/GenBank/DDBJ databases">
        <title>Genome Sequence of Cohnella sp.</title>
        <authorList>
            <person name="Srinivasan S."/>
            <person name="Kim M.K."/>
        </authorList>
    </citation>
    <scope>NUCLEOTIDE SEQUENCE [LARGE SCALE GENOMIC DNA]</scope>
    <source>
        <strain evidence="2 3">18JY8-7</strain>
    </source>
</reference>
<feature type="transmembrane region" description="Helical" evidence="1">
    <location>
        <begin position="216"/>
        <end position="236"/>
    </location>
</feature>
<feature type="transmembrane region" description="Helical" evidence="1">
    <location>
        <begin position="308"/>
        <end position="329"/>
    </location>
</feature>
<proteinExistence type="predicted"/>
<feature type="transmembrane region" description="Helical" evidence="1">
    <location>
        <begin position="277"/>
        <end position="296"/>
    </location>
</feature>
<protein>
    <recommendedName>
        <fullName evidence="4">YkoS</fullName>
    </recommendedName>
</protein>
<organism evidence="2 3">
    <name type="scientific">Cohnella candidum</name>
    <dbReference type="NCBI Taxonomy" id="2674991"/>
    <lineage>
        <taxon>Bacteria</taxon>
        <taxon>Bacillati</taxon>
        <taxon>Bacillota</taxon>
        <taxon>Bacilli</taxon>
        <taxon>Bacillales</taxon>
        <taxon>Paenibacillaceae</taxon>
        <taxon>Cohnella</taxon>
    </lineage>
</organism>
<keyword evidence="3" id="KW-1185">Reference proteome</keyword>
<accession>A0A3G3JVY4</accession>
<feature type="transmembrane region" description="Helical" evidence="1">
    <location>
        <begin position="349"/>
        <end position="367"/>
    </location>
</feature>
<dbReference type="AlphaFoldDB" id="A0A3G3JVY4"/>
<evidence type="ECO:0000313" key="2">
    <source>
        <dbReference type="EMBL" id="AYQ72398.1"/>
    </source>
</evidence>
<dbReference type="InterPro" id="IPR046107">
    <property type="entry name" value="DUF6044"/>
</dbReference>
<dbReference type="KEGG" id="coh:EAV92_07315"/>
<evidence type="ECO:0008006" key="4">
    <source>
        <dbReference type="Google" id="ProtNLM"/>
    </source>
</evidence>
<evidence type="ECO:0000256" key="1">
    <source>
        <dbReference type="SAM" id="Phobius"/>
    </source>
</evidence>
<dbReference type="RefSeq" id="WP_123040458.1">
    <property type="nucleotide sequence ID" value="NZ_CP033433.1"/>
</dbReference>
<dbReference type="Pfam" id="PF19510">
    <property type="entry name" value="DUF6044"/>
    <property type="match status" value="1"/>
</dbReference>